<evidence type="ECO:0000259" key="4">
    <source>
        <dbReference type="Pfam" id="PF16113"/>
    </source>
</evidence>
<dbReference type="GO" id="GO:0003860">
    <property type="term" value="F:3-hydroxyisobutyryl-CoA hydrolase activity"/>
    <property type="evidence" value="ECO:0007669"/>
    <property type="project" value="UniProtKB-EC"/>
</dbReference>
<dbReference type="InterPro" id="IPR029045">
    <property type="entry name" value="ClpP/crotonase-like_dom_sf"/>
</dbReference>
<dbReference type="CDD" id="cd06558">
    <property type="entry name" value="crotonase-like"/>
    <property type="match status" value="1"/>
</dbReference>
<gene>
    <name evidence="5" type="ORF">HMPREF0551_1084</name>
</gene>
<dbReference type="EMBL" id="AEQP01000004">
    <property type="protein sequence ID" value="EFV95126.1"/>
    <property type="molecule type" value="Genomic_DNA"/>
</dbReference>
<evidence type="ECO:0000256" key="2">
    <source>
        <dbReference type="ARBA" id="ARBA00011915"/>
    </source>
</evidence>
<dbReference type="EC" id="3.1.2.4" evidence="2"/>
<dbReference type="eggNOG" id="COG1024">
    <property type="taxonomic scope" value="Bacteria"/>
</dbReference>
<comment type="caution">
    <text evidence="5">The sequence shown here is derived from an EMBL/GenBank/DDBJ whole genome shotgun (WGS) entry which is preliminary data.</text>
</comment>
<comment type="catalytic activity">
    <reaction evidence="1">
        <text>3-hydroxy-2-methylpropanoyl-CoA + H2O = 3-hydroxy-2-methylpropanoate + CoA + H(+)</text>
        <dbReference type="Rhea" id="RHEA:20888"/>
        <dbReference type="ChEBI" id="CHEBI:11805"/>
        <dbReference type="ChEBI" id="CHEBI:15377"/>
        <dbReference type="ChEBI" id="CHEBI:15378"/>
        <dbReference type="ChEBI" id="CHEBI:57287"/>
        <dbReference type="ChEBI" id="CHEBI:57340"/>
        <dbReference type="EC" id="3.1.2.4"/>
    </reaction>
</comment>
<reference evidence="5 6" key="1">
    <citation type="submission" date="2010-12" db="EMBL/GenBank/DDBJ databases">
        <authorList>
            <person name="Muzny D."/>
            <person name="Qin X."/>
            <person name="Deng J."/>
            <person name="Jiang H."/>
            <person name="Liu Y."/>
            <person name="Qu J."/>
            <person name="Song X.-Z."/>
            <person name="Zhang L."/>
            <person name="Thornton R."/>
            <person name="Coyle M."/>
            <person name="Francisco L."/>
            <person name="Jackson L."/>
            <person name="Javaid M."/>
            <person name="Korchina V."/>
            <person name="Kovar C."/>
            <person name="Mata R."/>
            <person name="Mathew T."/>
            <person name="Ngo R."/>
            <person name="Nguyen L."/>
            <person name="Nguyen N."/>
            <person name="Okwuonu G."/>
            <person name="Ongeri F."/>
            <person name="Pham C."/>
            <person name="Simmons D."/>
            <person name="Wilczek-Boney K."/>
            <person name="Hale W."/>
            <person name="Jakkamsetti A."/>
            <person name="Pham P."/>
            <person name="Ruth R."/>
            <person name="San Lucas F."/>
            <person name="Warren J."/>
            <person name="Zhang J."/>
            <person name="Zhao Z."/>
            <person name="Zhou C."/>
            <person name="Zhu D."/>
            <person name="Lee S."/>
            <person name="Bess C."/>
            <person name="Blankenburg K."/>
            <person name="Forbes L."/>
            <person name="Fu Q."/>
            <person name="Gubbala S."/>
            <person name="Hirani K."/>
            <person name="Jayaseelan J.C."/>
            <person name="Lara F."/>
            <person name="Munidasa M."/>
            <person name="Palculict T."/>
            <person name="Patil S."/>
            <person name="Pu L.-L."/>
            <person name="Saada N."/>
            <person name="Tang L."/>
            <person name="Weissenberger G."/>
            <person name="Zhu Y."/>
            <person name="Hemphill L."/>
            <person name="Shang Y."/>
            <person name="Youmans B."/>
            <person name="Ayvaz T."/>
            <person name="Ross M."/>
            <person name="Santibanez J."/>
            <person name="Aqrawi P."/>
            <person name="Gross S."/>
            <person name="Joshi V."/>
            <person name="Fowler G."/>
            <person name="Nazareth L."/>
            <person name="Reid J."/>
            <person name="Worley K."/>
            <person name="Petrosino J."/>
            <person name="Highlander S."/>
            <person name="Gibbs R."/>
        </authorList>
    </citation>
    <scope>NUCLEOTIDE SEQUENCE [LARGE SCALE GENOMIC DNA]</scope>
    <source>
        <strain evidence="5 6">ATCC 51599</strain>
    </source>
</reference>
<evidence type="ECO:0000313" key="6">
    <source>
        <dbReference type="Proteomes" id="UP000011021"/>
    </source>
</evidence>
<dbReference type="SUPFAM" id="SSF52096">
    <property type="entry name" value="ClpP/crotonase"/>
    <property type="match status" value="1"/>
</dbReference>
<dbReference type="GO" id="GO:0005829">
    <property type="term" value="C:cytosol"/>
    <property type="evidence" value="ECO:0007669"/>
    <property type="project" value="TreeGrafter"/>
</dbReference>
<dbReference type="PANTHER" id="PTHR43176">
    <property type="entry name" value="3-HYDROXYISOBUTYRYL-COA HYDROLASE-RELATED"/>
    <property type="match status" value="1"/>
</dbReference>
<dbReference type="RefSeq" id="WP_005673307.1">
    <property type="nucleotide sequence ID" value="NZ_CP146288.1"/>
</dbReference>
<dbReference type="AlphaFoldDB" id="E7RWM2"/>
<evidence type="ECO:0000256" key="3">
    <source>
        <dbReference type="ARBA" id="ARBA00022801"/>
    </source>
</evidence>
<keyword evidence="5" id="KW-0413">Isomerase</keyword>
<proteinExistence type="predicted"/>
<dbReference type="Pfam" id="PF16113">
    <property type="entry name" value="ECH_2"/>
    <property type="match status" value="1"/>
</dbReference>
<sequence>MTEENVVIFEEPATADGRRIGHARLNAPASLNALSLAMVEQLLPRLKQWIRDPDIVAIVLDGAGSRAFSAGGDIRDLYHSIKEYGDRPNPYAQRFFFLEYALDYRIHTCTKPVLCWGHGIVMGGGLGLLAGASHRVVTPETRIAMPEISIGLFPDVGGSWFLSRLPGRAGLFLALTGAPMNASDALFSGMGDFCIDDSARDAVLADILKAHWGTDTAANKAQMTHLLDAHESKAERAPSNLRKHFDLIRKTVGMASLKDTAERLLALPTEGDEWLATAVDTFRRGSPTSAALAWELQHRCRHRSLADVFRIEYNVAISCCAAHDFAEGVRALLIDKDRSPKWDPPTLAAVEQKFIESHFRDHHDGAHPLSDWR</sequence>
<dbReference type="STRING" id="887898.HMPREF0551_1084"/>
<keyword evidence="3" id="KW-0378">Hydrolase</keyword>
<name>E7RWM2_9BURK</name>
<dbReference type="PANTHER" id="PTHR43176:SF3">
    <property type="entry name" value="3-HYDROXYISOBUTYRYL-COA HYDROLASE, MITOCHONDRIAL"/>
    <property type="match status" value="1"/>
</dbReference>
<dbReference type="InterPro" id="IPR045004">
    <property type="entry name" value="ECH_dom"/>
</dbReference>
<evidence type="ECO:0000256" key="1">
    <source>
        <dbReference type="ARBA" id="ARBA00001709"/>
    </source>
</evidence>
<dbReference type="Gene3D" id="3.90.226.10">
    <property type="entry name" value="2-enoyl-CoA Hydratase, Chain A, domain 1"/>
    <property type="match status" value="1"/>
</dbReference>
<evidence type="ECO:0000313" key="5">
    <source>
        <dbReference type="EMBL" id="EFV95126.1"/>
    </source>
</evidence>
<dbReference type="Proteomes" id="UP000011021">
    <property type="component" value="Unassembled WGS sequence"/>
</dbReference>
<accession>E7RWM2</accession>
<organism evidence="5 6">
    <name type="scientific">Lautropia mirabilis ATCC 51599</name>
    <dbReference type="NCBI Taxonomy" id="887898"/>
    <lineage>
        <taxon>Bacteria</taxon>
        <taxon>Pseudomonadati</taxon>
        <taxon>Pseudomonadota</taxon>
        <taxon>Betaproteobacteria</taxon>
        <taxon>Burkholderiales</taxon>
        <taxon>Burkholderiaceae</taxon>
        <taxon>Lautropia</taxon>
    </lineage>
</organism>
<feature type="domain" description="Enoyl-CoA hydratase/isomerase" evidence="4">
    <location>
        <begin position="21"/>
        <end position="359"/>
    </location>
</feature>
<dbReference type="InterPro" id="IPR032259">
    <property type="entry name" value="HIBYL-CoA-H"/>
</dbReference>
<dbReference type="GO" id="GO:0016853">
    <property type="term" value="F:isomerase activity"/>
    <property type="evidence" value="ECO:0007669"/>
    <property type="project" value="UniProtKB-KW"/>
</dbReference>
<protein>
    <recommendedName>
        <fullName evidence="2">3-hydroxyisobutyryl-CoA hydrolase</fullName>
        <ecNumber evidence="2">3.1.2.4</ecNumber>
    </recommendedName>
</protein>
<keyword evidence="6" id="KW-1185">Reference proteome</keyword>
<dbReference type="NCBIfam" id="NF004127">
    <property type="entry name" value="PRK05617.1"/>
    <property type="match status" value="1"/>
</dbReference>
<dbReference type="HOGENOM" id="CLU_009834_22_1_4"/>
<dbReference type="GO" id="GO:0006574">
    <property type="term" value="P:L-valine catabolic process"/>
    <property type="evidence" value="ECO:0007669"/>
    <property type="project" value="TreeGrafter"/>
</dbReference>